<evidence type="ECO:0000256" key="8">
    <source>
        <dbReference type="ARBA" id="ARBA00023277"/>
    </source>
</evidence>
<organism evidence="14 15">
    <name type="scientific">Parachaetomium inaequale</name>
    <dbReference type="NCBI Taxonomy" id="2588326"/>
    <lineage>
        <taxon>Eukaryota</taxon>
        <taxon>Fungi</taxon>
        <taxon>Dikarya</taxon>
        <taxon>Ascomycota</taxon>
        <taxon>Pezizomycotina</taxon>
        <taxon>Sordariomycetes</taxon>
        <taxon>Sordariomycetidae</taxon>
        <taxon>Sordariales</taxon>
        <taxon>Chaetomiaceae</taxon>
        <taxon>Parachaetomium</taxon>
    </lineage>
</organism>
<sequence>MSSHDDLTDGEPPTIDPYEVLGLERTASPDEIKSAYRKTALKTHPDKAPDDKKDEAKEKFQQVAFAYAVLFDPARRKRYDETGSTSEAVVDSEGFSWSDFYREQYRDAISEEAIKKFAAEYKGSEEEKDDILAAYEEFEGDMDGVYESVMLSNVLEDDARFREVIDAAINAEEVPHFNIYAKETKKSRQARVKAAKKEAQEADELAKELGVYDKLRGGGKKSKKDSEAGLAALIQRNQASRMSALDKLAEKYGAVPKAGKGKKRGAKELDEPDISEEQLHDESPDAKDAMTDATKPELYPQYCFHLSPTINRWCHFQIADILALRSHPGFQGQDVYFHRNHPIKWVRISGVVVSVDEREKMHLYMIDDGSGATLECFVNVAPRTAPGTAGAATSANSKSNSAALNAPPLIDAPIDVGHVLDIKGSVGTFRENKQIRAEKIVHLRSTEQEVVFWEKVTQLKAEVLSKPWVLDRREVRRCRKEEEGHSSRRQRGTGEKHSRKRLKKTGLEKTSPLAGMSLHPASSEPVVSGIDDGYWDGNLDNLNQQAHQAPPSPSHGATGQSVAVLDPRPSTDAHKANPRGASTHLPRTKRDWNDAPPQDVLTSPAKVITSLGPSGTVQILANKKTPAAGFIPSVLETLGHVTSVPILTSPIPTPTSLLAAISVVVSLKVAPSITVKMTARDIFADPISTDAPPANIGRKQDHPVRRLGILGKGPFETNKFYGNFHLGNQTSPTYLHPYSVAWARGQGASGSWGLAVSHVDASQRVYGQASPGTGAVSYFINPIGIQSVCLSAKELGNDTALTTEALTDLSVQVDLRPNANASPAVQFPLVQGSGFITAIYNGATPVLQTGIFYRTVTRTTTDPKQGVTKYKLQLEDGVTWLVYAHHTQGNPLDLEVVNNGLAQAKGPFYGTIQVTKDPGDGEKVYDQACGAYPTGVHLSGSVDGTRGTYTFAFQKSGMGGTTLAMFALPHHQSSFDDATRGKLTSLKLQTTTKGIATAVLADSWTMVEPNLPTDIGFLPWSPQAGSVSAISDASKQAIHKIAQQEVSQNILQQTDQNSMYFSGKALAKFASLILAIQEMLGDQGLAQAGLAQLKVAFARFAQNAQQFPLVYESAWGGVVSSATYVTGDNGVDFGNTLYNDHHFHWGYFIYTAAVIGHLDPSWVPANKAYVDMLVRDVANPSTRDQYFPVWRCFDWFHGHSWAHGLFDTLDGKDQESSSEDTMHAYALKMWGSIAGDKNLEARGNLMLALQSRSLQSYYLYTAANQIQPPEFIGNKVAGILFENKIDHTTYFGTNIEFIQGIHMLPLLPHTPMVRTPAFVREEWDTFFSKGRVDAVQGGWRGILWGNYATVDPRGAYNEFFGREGFEAGWLDGGASLTWYLCYSAVHDFEYITERKRFQTTRPSLLEPWKARYNSTGR</sequence>
<feature type="region of interest" description="Disordered" evidence="12">
    <location>
        <begin position="256"/>
        <end position="290"/>
    </location>
</feature>
<dbReference type="PROSITE" id="PS00636">
    <property type="entry name" value="DNAJ_1"/>
    <property type="match status" value="1"/>
</dbReference>
<keyword evidence="5" id="KW-0158">Chromosome</keyword>
<dbReference type="CDD" id="cd06257">
    <property type="entry name" value="DnaJ"/>
    <property type="match status" value="1"/>
</dbReference>
<dbReference type="EC" id="3.2.1.39" evidence="4"/>
<dbReference type="Gene3D" id="2.70.98.30">
    <property type="entry name" value="Golgi alpha-mannosidase II, domain 4"/>
    <property type="match status" value="1"/>
</dbReference>
<feature type="domain" description="J" evidence="13">
    <location>
        <begin position="16"/>
        <end position="83"/>
    </location>
</feature>
<dbReference type="SUPFAM" id="SSF46565">
    <property type="entry name" value="Chaperone J-domain"/>
    <property type="match status" value="1"/>
</dbReference>
<proteinExistence type="inferred from homology"/>
<dbReference type="SUPFAM" id="SSF50249">
    <property type="entry name" value="Nucleic acid-binding proteins"/>
    <property type="match status" value="1"/>
</dbReference>
<feature type="compositionally biased region" description="Basic and acidic residues" evidence="12">
    <location>
        <begin position="43"/>
        <end position="55"/>
    </location>
</feature>
<protein>
    <recommendedName>
        <fullName evidence="4">glucan endo-1,3-beta-D-glucosidase</fullName>
        <ecNumber evidence="4">3.2.1.39</ecNumber>
    </recommendedName>
</protein>
<feature type="region of interest" description="Disordered" evidence="12">
    <location>
        <begin position="1"/>
        <end position="55"/>
    </location>
</feature>
<dbReference type="GO" id="GO:0000781">
    <property type="term" value="C:chromosome, telomeric region"/>
    <property type="evidence" value="ECO:0007669"/>
    <property type="project" value="UniProtKB-SubCell"/>
</dbReference>
<keyword evidence="8" id="KW-0119">Carbohydrate metabolism</keyword>
<keyword evidence="11" id="KW-0624">Polysaccharide degradation</keyword>
<dbReference type="PRINTS" id="PR00625">
    <property type="entry name" value="JDOMAIN"/>
</dbReference>
<feature type="region of interest" description="Disordered" evidence="12">
    <location>
        <begin position="478"/>
        <end position="600"/>
    </location>
</feature>
<dbReference type="Pfam" id="PF03639">
    <property type="entry name" value="Glyco_hydro_81"/>
    <property type="match status" value="1"/>
</dbReference>
<keyword evidence="6 14" id="KW-0378">Hydrolase</keyword>
<evidence type="ECO:0000256" key="10">
    <source>
        <dbReference type="ARBA" id="ARBA00023316"/>
    </source>
</evidence>
<evidence type="ECO:0000256" key="5">
    <source>
        <dbReference type="ARBA" id="ARBA00022454"/>
    </source>
</evidence>
<evidence type="ECO:0000313" key="15">
    <source>
        <dbReference type="Proteomes" id="UP001303115"/>
    </source>
</evidence>
<keyword evidence="7" id="KW-0779">Telomere</keyword>
<dbReference type="InterPro" id="IPR005200">
    <property type="entry name" value="Endo-beta-glucanase"/>
</dbReference>
<dbReference type="InterPro" id="IPR001623">
    <property type="entry name" value="DnaJ_domain"/>
</dbReference>
<reference evidence="15" key="1">
    <citation type="journal article" date="2023" name="Mol. Phylogenet. Evol.">
        <title>Genome-scale phylogeny and comparative genomics of the fungal order Sordariales.</title>
        <authorList>
            <person name="Hensen N."/>
            <person name="Bonometti L."/>
            <person name="Westerberg I."/>
            <person name="Brannstrom I.O."/>
            <person name="Guillou S."/>
            <person name="Cros-Aarteil S."/>
            <person name="Calhoun S."/>
            <person name="Haridas S."/>
            <person name="Kuo A."/>
            <person name="Mondo S."/>
            <person name="Pangilinan J."/>
            <person name="Riley R."/>
            <person name="LaButti K."/>
            <person name="Andreopoulos B."/>
            <person name="Lipzen A."/>
            <person name="Chen C."/>
            <person name="Yan M."/>
            <person name="Daum C."/>
            <person name="Ng V."/>
            <person name="Clum A."/>
            <person name="Steindorff A."/>
            <person name="Ohm R.A."/>
            <person name="Martin F."/>
            <person name="Silar P."/>
            <person name="Natvig D.O."/>
            <person name="Lalanne C."/>
            <person name="Gautier V."/>
            <person name="Ament-Velasquez S.L."/>
            <person name="Kruys A."/>
            <person name="Hutchinson M.I."/>
            <person name="Powell A.J."/>
            <person name="Barry K."/>
            <person name="Miller A.N."/>
            <person name="Grigoriev I.V."/>
            <person name="Debuchy R."/>
            <person name="Gladieux P."/>
            <person name="Hiltunen Thoren M."/>
            <person name="Johannesson H."/>
        </authorList>
    </citation>
    <scope>NUCLEOTIDE SEQUENCE [LARGE SCALE GENOMIC DNA]</scope>
    <source>
        <strain evidence="15">CBS 284.82</strain>
    </source>
</reference>
<evidence type="ECO:0000256" key="6">
    <source>
        <dbReference type="ARBA" id="ARBA00022801"/>
    </source>
</evidence>
<feature type="compositionally biased region" description="Basic and acidic residues" evidence="12">
    <location>
        <begin position="478"/>
        <end position="496"/>
    </location>
</feature>
<dbReference type="Pfam" id="PF00226">
    <property type="entry name" value="DnaJ"/>
    <property type="match status" value="1"/>
</dbReference>
<evidence type="ECO:0000313" key="14">
    <source>
        <dbReference type="EMBL" id="KAK4039236.1"/>
    </source>
</evidence>
<dbReference type="PROSITE" id="PS50076">
    <property type="entry name" value="DNAJ_2"/>
    <property type="match status" value="1"/>
</dbReference>
<dbReference type="GO" id="GO:0009986">
    <property type="term" value="C:cell surface"/>
    <property type="evidence" value="ECO:0007669"/>
    <property type="project" value="TreeGrafter"/>
</dbReference>
<comment type="catalytic activity">
    <reaction evidence="1">
        <text>Hydrolysis of (1-&gt;3)-beta-D-glucosidic linkages in (1-&gt;3)-beta-D-glucans.</text>
        <dbReference type="EC" id="3.2.1.39"/>
    </reaction>
</comment>
<dbReference type="Gene3D" id="1.10.287.1170">
    <property type="entry name" value="glycoside hydrolase family 81 endo-[beta] glucanase"/>
    <property type="match status" value="1"/>
</dbReference>
<comment type="similarity">
    <text evidence="3">Belongs to the glycosyl hydrolase 81 family.</text>
</comment>
<feature type="compositionally biased region" description="Basic and acidic residues" evidence="12">
    <location>
        <begin position="277"/>
        <end position="290"/>
    </location>
</feature>
<dbReference type="GO" id="GO:0042973">
    <property type="term" value="F:glucan endo-1,3-beta-D-glucosidase activity"/>
    <property type="evidence" value="ECO:0007669"/>
    <property type="project" value="UniProtKB-EC"/>
</dbReference>
<dbReference type="Gene3D" id="2.40.50.140">
    <property type="entry name" value="Nucleic acid-binding proteins"/>
    <property type="match status" value="1"/>
</dbReference>
<evidence type="ECO:0000256" key="9">
    <source>
        <dbReference type="ARBA" id="ARBA00023295"/>
    </source>
</evidence>
<dbReference type="InterPro" id="IPR040451">
    <property type="entry name" value="GH81_N"/>
</dbReference>
<dbReference type="InterPro" id="IPR018856">
    <property type="entry name" value="Stn1_N"/>
</dbReference>
<evidence type="ECO:0000256" key="4">
    <source>
        <dbReference type="ARBA" id="ARBA00012780"/>
    </source>
</evidence>
<dbReference type="InterPro" id="IPR040720">
    <property type="entry name" value="GH81_C"/>
</dbReference>
<keyword evidence="10" id="KW-0961">Cell wall biogenesis/degradation</keyword>
<dbReference type="SMART" id="SM00271">
    <property type="entry name" value="DnaJ"/>
    <property type="match status" value="1"/>
</dbReference>
<evidence type="ECO:0000256" key="7">
    <source>
        <dbReference type="ARBA" id="ARBA00022895"/>
    </source>
</evidence>
<dbReference type="GO" id="GO:0000272">
    <property type="term" value="P:polysaccharide catabolic process"/>
    <property type="evidence" value="ECO:0007669"/>
    <property type="project" value="UniProtKB-KW"/>
</dbReference>
<dbReference type="EMBL" id="MU854406">
    <property type="protein sequence ID" value="KAK4039236.1"/>
    <property type="molecule type" value="Genomic_DNA"/>
</dbReference>
<dbReference type="Pfam" id="PF17652">
    <property type="entry name" value="Glyco_hydro81C"/>
    <property type="match status" value="1"/>
</dbReference>
<evidence type="ECO:0000256" key="2">
    <source>
        <dbReference type="ARBA" id="ARBA00004574"/>
    </source>
</evidence>
<gene>
    <name evidence="14" type="ORF">C8A01DRAFT_47260</name>
</gene>
<dbReference type="InterPro" id="IPR018253">
    <property type="entry name" value="DnaJ_domain_CS"/>
</dbReference>
<dbReference type="FunFam" id="1.10.287.110:FF:000110">
    <property type="entry name" value="DnaJ domain protein (AFU_orthologue AFUA_2G13210)"/>
    <property type="match status" value="1"/>
</dbReference>
<dbReference type="Pfam" id="PF10451">
    <property type="entry name" value="Stn1"/>
    <property type="match status" value="1"/>
</dbReference>
<evidence type="ECO:0000256" key="11">
    <source>
        <dbReference type="ARBA" id="ARBA00023326"/>
    </source>
</evidence>
<evidence type="ECO:0000259" key="13">
    <source>
        <dbReference type="PROSITE" id="PS50076"/>
    </source>
</evidence>
<dbReference type="GO" id="GO:0071555">
    <property type="term" value="P:cell wall organization"/>
    <property type="evidence" value="ECO:0007669"/>
    <property type="project" value="UniProtKB-KW"/>
</dbReference>
<dbReference type="Proteomes" id="UP001303115">
    <property type="component" value="Unassembled WGS sequence"/>
</dbReference>
<evidence type="ECO:0000256" key="3">
    <source>
        <dbReference type="ARBA" id="ARBA00010730"/>
    </source>
</evidence>
<dbReference type="FunFam" id="1.10.287.1170:FF:000001">
    <property type="entry name" value="Endo-1,3-beta-glucanase Engl1"/>
    <property type="match status" value="1"/>
</dbReference>
<dbReference type="PANTHER" id="PTHR31983:SF0">
    <property type="entry name" value="GLUCAN ENDO-1,3-BETA-D-GLUCOSIDASE 2"/>
    <property type="match status" value="1"/>
</dbReference>
<accession>A0AAN6PE48</accession>
<dbReference type="Pfam" id="PF23302">
    <property type="entry name" value="HTH_DNAJC9"/>
    <property type="match status" value="1"/>
</dbReference>
<keyword evidence="9" id="KW-0326">Glycosidase</keyword>
<dbReference type="PANTHER" id="PTHR31983">
    <property type="entry name" value="ENDO-1,3(4)-BETA-GLUCANASE 1"/>
    <property type="match status" value="1"/>
</dbReference>
<evidence type="ECO:0000256" key="12">
    <source>
        <dbReference type="SAM" id="MobiDB-lite"/>
    </source>
</evidence>
<dbReference type="InterPro" id="IPR012340">
    <property type="entry name" value="NA-bd_OB-fold"/>
</dbReference>
<name>A0AAN6PE48_9PEZI</name>
<dbReference type="InterPro" id="IPR056453">
    <property type="entry name" value="HTH_DNAJC9"/>
</dbReference>
<evidence type="ECO:0000256" key="1">
    <source>
        <dbReference type="ARBA" id="ARBA00000382"/>
    </source>
</evidence>
<dbReference type="InterPro" id="IPR036869">
    <property type="entry name" value="J_dom_sf"/>
</dbReference>
<dbReference type="Gene3D" id="1.10.287.110">
    <property type="entry name" value="DnaJ domain"/>
    <property type="match status" value="1"/>
</dbReference>
<dbReference type="PROSITE" id="PS52008">
    <property type="entry name" value="GH81"/>
    <property type="match status" value="1"/>
</dbReference>
<dbReference type="GO" id="GO:0052861">
    <property type="term" value="F:endo-1,3(4)-beta-glucanase activity"/>
    <property type="evidence" value="ECO:0007669"/>
    <property type="project" value="InterPro"/>
</dbReference>
<keyword evidence="15" id="KW-1185">Reference proteome</keyword>
<comment type="caution">
    <text evidence="14">The sequence shown here is derived from an EMBL/GenBank/DDBJ whole genome shotgun (WGS) entry which is preliminary data.</text>
</comment>
<comment type="subcellular location">
    <subcellularLocation>
        <location evidence="2">Chromosome</location>
        <location evidence="2">Telomere</location>
    </subcellularLocation>
</comment>